<dbReference type="EMBL" id="BSRA01000013">
    <property type="protein sequence ID" value="GLV14490.1"/>
    <property type="molecule type" value="Genomic_DNA"/>
</dbReference>
<organism evidence="1 2">
    <name type="scientific">Alicyclobacillus hesperidum</name>
    <dbReference type="NCBI Taxonomy" id="89784"/>
    <lineage>
        <taxon>Bacteria</taxon>
        <taxon>Bacillati</taxon>
        <taxon>Bacillota</taxon>
        <taxon>Bacilli</taxon>
        <taxon>Bacillales</taxon>
        <taxon>Alicyclobacillaceae</taxon>
        <taxon>Alicyclobacillus</taxon>
    </lineage>
</organism>
<evidence type="ECO:0000313" key="1">
    <source>
        <dbReference type="EMBL" id="GLV14490.1"/>
    </source>
</evidence>
<comment type="caution">
    <text evidence="1">The sequence shown here is derived from an EMBL/GenBank/DDBJ whole genome shotgun (WGS) entry which is preliminary data.</text>
</comment>
<gene>
    <name evidence="1" type="ORF">Heshes_21740</name>
</gene>
<protein>
    <submittedName>
        <fullName evidence="1">Uncharacterized protein</fullName>
    </submittedName>
</protein>
<accession>A0AA37U4P9</accession>
<evidence type="ECO:0000313" key="2">
    <source>
        <dbReference type="Proteomes" id="UP001157137"/>
    </source>
</evidence>
<dbReference type="Proteomes" id="UP001157137">
    <property type="component" value="Unassembled WGS sequence"/>
</dbReference>
<dbReference type="AlphaFoldDB" id="A0AA37U4P9"/>
<proteinExistence type="predicted"/>
<name>A0AA37U4P9_9BACL</name>
<sequence>MYDFDAATAGMQDGRDLTLTPISRKRDIDVAEFRLNRPLSSMFVSRVICNLVLGVVFGIPKVRVQFGLEHLLNGACEQVFQHALDIVDILQFAVSNELTDLLLGQKLHVASLPL</sequence>
<reference evidence="1" key="1">
    <citation type="submission" date="2023-02" db="EMBL/GenBank/DDBJ databases">
        <title>Proposal of a novel subspecies: Alicyclobacillus hesperidum subspecies aegle.</title>
        <authorList>
            <person name="Goto K."/>
            <person name="Fujii T."/>
            <person name="Yasui K."/>
            <person name="Mochida K."/>
            <person name="Kato-Tanaka Y."/>
            <person name="Morohoshi S."/>
            <person name="An S.Y."/>
            <person name="Kasai H."/>
            <person name="Yokota A."/>
        </authorList>
    </citation>
    <scope>NUCLEOTIDE SEQUENCE</scope>
    <source>
        <strain evidence="1">DSM 12766</strain>
    </source>
</reference>